<dbReference type="OrthoDB" id="385129at2157"/>
<sequence length="141" mass="16302">MGVIAVLIIILGFFIFNSISDSNVDYYADDIGGYTFNIPDFLVLDSTHDLDNVFVKSYSSGNLFLSIMVYKDPDFSEEYLLDMYNAKNSTKVNFGNLEVYRYEIYDTVNYFFKIDNDLVYIHFWGAKNTDILVKGILKDIQ</sequence>
<dbReference type="RefSeq" id="WP_143746106.1">
    <property type="nucleotide sequence ID" value="NZ_JXMW01000003.1"/>
</dbReference>
<dbReference type="EMBL" id="JXMW01000003">
    <property type="protein sequence ID" value="OQD59446.1"/>
    <property type="molecule type" value="Genomic_DNA"/>
</dbReference>
<protein>
    <submittedName>
        <fullName evidence="1">Uncharacterized protein</fullName>
    </submittedName>
</protein>
<evidence type="ECO:0000313" key="1">
    <source>
        <dbReference type="EMBL" id="OQD59446.1"/>
    </source>
</evidence>
<evidence type="ECO:0000313" key="2">
    <source>
        <dbReference type="Proteomes" id="UP000191661"/>
    </source>
</evidence>
<name>A0A1V6N4P5_METAZ</name>
<proteinExistence type="predicted"/>
<accession>A0A1V6N4P5</accession>
<keyword evidence="2" id="KW-1185">Reference proteome</keyword>
<dbReference type="Proteomes" id="UP000191661">
    <property type="component" value="Unassembled WGS sequence"/>
</dbReference>
<dbReference type="AlphaFoldDB" id="A0A1V6N4P5"/>
<reference evidence="1 2" key="1">
    <citation type="submission" date="2014-12" db="EMBL/GenBank/DDBJ databases">
        <title>Genome sequence of Methanobrevibacter arboriphilicus DH1, DSM1125.</title>
        <authorList>
            <person name="Poehlein A."/>
            <person name="Thauer R.K."/>
            <person name="Seedorf H."/>
            <person name="Daniel R."/>
        </authorList>
    </citation>
    <scope>NUCLEOTIDE SEQUENCE [LARGE SCALE GENOMIC DNA]</scope>
    <source>
        <strain evidence="1 2">DH1</strain>
    </source>
</reference>
<comment type="caution">
    <text evidence="1">The sequence shown here is derived from an EMBL/GenBank/DDBJ whole genome shotgun (WGS) entry which is preliminary data.</text>
</comment>
<gene>
    <name evidence="1" type="ORF">MBBAR_3c01020</name>
</gene>
<organism evidence="1 2">
    <name type="scientific">Methanobrevibacter arboriphilus JCM 13429 = DSM 1125</name>
    <dbReference type="NCBI Taxonomy" id="1300164"/>
    <lineage>
        <taxon>Archaea</taxon>
        <taxon>Methanobacteriati</taxon>
        <taxon>Methanobacteriota</taxon>
        <taxon>Methanomada group</taxon>
        <taxon>Methanobacteria</taxon>
        <taxon>Methanobacteriales</taxon>
        <taxon>Methanobacteriaceae</taxon>
        <taxon>Methanobrevibacter</taxon>
    </lineage>
</organism>